<protein>
    <submittedName>
        <fullName evidence="2">Peptidase S16, lon-like protein</fullName>
    </submittedName>
</protein>
<dbReference type="EMBL" id="CP002191">
    <property type="protein sequence ID" value="AFD25626.1"/>
    <property type="molecule type" value="Genomic_DNA"/>
</dbReference>
<dbReference type="STRING" id="745776.DGo_CA1699"/>
<organism evidence="2 3">
    <name type="scientific">Deinococcus gobiensis (strain DSM 21396 / JCM 16679 / CGMCC 1.7299 / I-0)</name>
    <dbReference type="NCBI Taxonomy" id="745776"/>
    <lineage>
        <taxon>Bacteria</taxon>
        <taxon>Thermotogati</taxon>
        <taxon>Deinococcota</taxon>
        <taxon>Deinococci</taxon>
        <taxon>Deinococcales</taxon>
        <taxon>Deinococcaceae</taxon>
        <taxon>Deinococcus</taxon>
    </lineage>
</organism>
<dbReference type="Proteomes" id="UP000007575">
    <property type="component" value="Chromosome"/>
</dbReference>
<evidence type="ECO:0000259" key="1">
    <source>
        <dbReference type="PROSITE" id="PS51787"/>
    </source>
</evidence>
<dbReference type="PROSITE" id="PS51787">
    <property type="entry name" value="LON_N"/>
    <property type="match status" value="1"/>
</dbReference>
<keyword evidence="3" id="KW-1185">Reference proteome</keyword>
<dbReference type="HOGENOM" id="CLU_048359_1_1_0"/>
<dbReference type="Pfam" id="PF02190">
    <property type="entry name" value="LON_substr_bdg"/>
    <property type="match status" value="1"/>
</dbReference>
<gene>
    <name evidence="2" type="ordered locus">DGo_CA1699</name>
</gene>
<dbReference type="KEGG" id="dgo:DGo_CA1699"/>
<dbReference type="RefSeq" id="WP_014685109.1">
    <property type="nucleotide sequence ID" value="NC_017790.1"/>
</dbReference>
<sequence>MSVPLFPLPNIVLFPGQRLPLYIFEPRYRELLRRVQETGEPFGVVRILRPGAAQGETLTGRVSLVGTLAHLRWAETHEDGTSSVEVEGGERFRVRAFDTSHSYLAADLDLWPLEGRLADLHGMSGQSARLLAGLMRVYPQEAELIRQHAPQGALLLASYAAALLPLSPEQRMRALEAPTLLARIAELLATLPPVPDLN</sequence>
<dbReference type="SMART" id="SM00464">
    <property type="entry name" value="LON"/>
    <property type="match status" value="1"/>
</dbReference>
<dbReference type="PATRIC" id="fig|745776.4.peg.1746"/>
<dbReference type="eggNOG" id="COG2802">
    <property type="taxonomic scope" value="Bacteria"/>
</dbReference>
<dbReference type="PANTHER" id="PTHR46732">
    <property type="entry name" value="ATP-DEPENDENT PROTEASE LA (LON) DOMAIN PROTEIN"/>
    <property type="match status" value="1"/>
</dbReference>
<dbReference type="InterPro" id="IPR015947">
    <property type="entry name" value="PUA-like_sf"/>
</dbReference>
<dbReference type="InterPro" id="IPR046336">
    <property type="entry name" value="Lon_prtase_N_sf"/>
</dbReference>
<evidence type="ECO:0000313" key="3">
    <source>
        <dbReference type="Proteomes" id="UP000007575"/>
    </source>
</evidence>
<evidence type="ECO:0000313" key="2">
    <source>
        <dbReference type="EMBL" id="AFD25626.1"/>
    </source>
</evidence>
<feature type="domain" description="Lon N-terminal" evidence="1">
    <location>
        <begin position="3"/>
        <end position="195"/>
    </location>
</feature>
<dbReference type="InterPro" id="IPR003111">
    <property type="entry name" value="Lon_prtase_N"/>
</dbReference>
<dbReference type="PANTHER" id="PTHR46732:SF8">
    <property type="entry name" value="ATP-DEPENDENT PROTEASE LA (LON) DOMAIN PROTEIN"/>
    <property type="match status" value="1"/>
</dbReference>
<dbReference type="AlphaFoldDB" id="H8GVR4"/>
<dbReference type="SUPFAM" id="SSF88697">
    <property type="entry name" value="PUA domain-like"/>
    <property type="match status" value="1"/>
</dbReference>
<proteinExistence type="predicted"/>
<reference evidence="2 3" key="1">
    <citation type="journal article" date="2012" name="PLoS ONE">
        <title>Genome sequence and transcriptome analysis of the radioresistant bacterium Deinococcus gobiensis: insights into the extreme environmental adaptations.</title>
        <authorList>
            <person name="Yuan M."/>
            <person name="Chen M."/>
            <person name="Zhang W."/>
            <person name="Lu W."/>
            <person name="Wang J."/>
            <person name="Yang M."/>
            <person name="Zhao P."/>
            <person name="Tang R."/>
            <person name="Li X."/>
            <person name="Hao Y."/>
            <person name="Zhou Z."/>
            <person name="Zhan Y."/>
            <person name="Yu H."/>
            <person name="Teng C."/>
            <person name="Yan Y."/>
            <person name="Ping S."/>
            <person name="Wang Y."/>
            <person name="Lin M."/>
        </authorList>
    </citation>
    <scope>NUCLEOTIDE SEQUENCE [LARGE SCALE GENOMIC DNA]</scope>
    <source>
        <strain evidence="2 3">I-0</strain>
    </source>
</reference>
<dbReference type="Gene3D" id="2.30.130.40">
    <property type="entry name" value="LON domain-like"/>
    <property type="match status" value="1"/>
</dbReference>
<dbReference type="OrthoDB" id="25394at2"/>
<accession>H8GVR4</accession>
<name>H8GVR4_DEIGI</name>